<keyword evidence="1" id="KW-1133">Transmembrane helix</keyword>
<dbReference type="InterPro" id="IPR011856">
    <property type="entry name" value="tRNA_endonuc-like_dom_sf"/>
</dbReference>
<dbReference type="EMBL" id="BAAACZ010000003">
    <property type="protein sequence ID" value="GAA0451354.1"/>
    <property type="molecule type" value="Genomic_DNA"/>
</dbReference>
<evidence type="ECO:0000259" key="2">
    <source>
        <dbReference type="Pfam" id="PF04471"/>
    </source>
</evidence>
<keyword evidence="1" id="KW-0472">Membrane</keyword>
<keyword evidence="4" id="KW-1185">Reference proteome</keyword>
<evidence type="ECO:0000256" key="1">
    <source>
        <dbReference type="SAM" id="Phobius"/>
    </source>
</evidence>
<dbReference type="SUPFAM" id="SSF52980">
    <property type="entry name" value="Restriction endonuclease-like"/>
    <property type="match status" value="1"/>
</dbReference>
<organism evidence="3 4">
    <name type="scientific">Alkalibacillus silvisoli</name>
    <dbReference type="NCBI Taxonomy" id="392823"/>
    <lineage>
        <taxon>Bacteria</taxon>
        <taxon>Bacillati</taxon>
        <taxon>Bacillota</taxon>
        <taxon>Bacilli</taxon>
        <taxon>Bacillales</taxon>
        <taxon>Bacillaceae</taxon>
        <taxon>Alkalibacillus</taxon>
    </lineage>
</organism>
<evidence type="ECO:0000313" key="3">
    <source>
        <dbReference type="EMBL" id="GAA0451354.1"/>
    </source>
</evidence>
<dbReference type="InterPro" id="IPR011335">
    <property type="entry name" value="Restrct_endonuc-II-like"/>
</dbReference>
<feature type="transmembrane region" description="Helical" evidence="1">
    <location>
        <begin position="12"/>
        <end position="31"/>
    </location>
</feature>
<gene>
    <name evidence="3" type="ORF">GCM10008935_02350</name>
</gene>
<reference evidence="3 4" key="1">
    <citation type="journal article" date="2019" name="Int. J. Syst. Evol. Microbiol.">
        <title>The Global Catalogue of Microorganisms (GCM) 10K type strain sequencing project: providing services to taxonomists for standard genome sequencing and annotation.</title>
        <authorList>
            <consortium name="The Broad Institute Genomics Platform"/>
            <consortium name="The Broad Institute Genome Sequencing Center for Infectious Disease"/>
            <person name="Wu L."/>
            <person name="Ma J."/>
        </authorList>
    </citation>
    <scope>NUCLEOTIDE SEQUENCE [LARGE SCALE GENOMIC DNA]</scope>
    <source>
        <strain evidence="3 4">JCM 14193</strain>
    </source>
</reference>
<name>A0ABN0ZLM4_9BACI</name>
<feature type="domain" description="Restriction endonuclease type IV Mrr" evidence="2">
    <location>
        <begin position="84"/>
        <end position="190"/>
    </location>
</feature>
<dbReference type="Gene3D" id="3.40.1350.10">
    <property type="match status" value="1"/>
</dbReference>
<protein>
    <recommendedName>
        <fullName evidence="2">Restriction endonuclease type IV Mrr domain-containing protein</fullName>
    </recommendedName>
</protein>
<proteinExistence type="predicted"/>
<sequence>MNKRLKSKNTDPLFIWVLISIFLIALAFDLLKWTFEIPGIAWIATAAVLVTIYITRSKLNNRKRAIMIEYRRQYLQKRADLDTLKQMPEFEFKQFISDLFVQMGYNAFITEPDGKPCEDLIVSIDDFFAVVSCQNGEHITVTKQDIKRCENSLKKSNASFGFLITTGQFDQNVQSRKLKLIDGQGLIKLIDDVTAETEGGQTYRPLKLLQFQ</sequence>
<dbReference type="Proteomes" id="UP001500740">
    <property type="component" value="Unassembled WGS sequence"/>
</dbReference>
<keyword evidence="1" id="KW-0812">Transmembrane</keyword>
<dbReference type="Pfam" id="PF04471">
    <property type="entry name" value="Mrr_cat"/>
    <property type="match status" value="1"/>
</dbReference>
<comment type="caution">
    <text evidence="3">The sequence shown here is derived from an EMBL/GenBank/DDBJ whole genome shotgun (WGS) entry which is preliminary data.</text>
</comment>
<accession>A0ABN0ZLM4</accession>
<feature type="transmembrane region" description="Helical" evidence="1">
    <location>
        <begin position="37"/>
        <end position="55"/>
    </location>
</feature>
<dbReference type="RefSeq" id="WP_343781234.1">
    <property type="nucleotide sequence ID" value="NZ_BAAACZ010000003.1"/>
</dbReference>
<dbReference type="InterPro" id="IPR007560">
    <property type="entry name" value="Restrct_endonuc_IV_Mrr"/>
</dbReference>
<evidence type="ECO:0000313" key="4">
    <source>
        <dbReference type="Proteomes" id="UP001500740"/>
    </source>
</evidence>